<keyword evidence="6" id="KW-1185">Reference proteome</keyword>
<dbReference type="Pfam" id="PF00229">
    <property type="entry name" value="TNF"/>
    <property type="match status" value="1"/>
</dbReference>
<dbReference type="InterPro" id="IPR008983">
    <property type="entry name" value="Tumour_necrosis_fac-like_dom"/>
</dbReference>
<keyword evidence="3" id="KW-0472">Membrane</keyword>
<comment type="similarity">
    <text evidence="1">Belongs to the tumor necrosis factor family.</text>
</comment>
<evidence type="ECO:0000259" key="4">
    <source>
        <dbReference type="PROSITE" id="PS50049"/>
    </source>
</evidence>
<reference evidence="5" key="1">
    <citation type="submission" date="2020-08" db="EMBL/GenBank/DDBJ databases">
        <title>Chromosome-level assembly of Southern catfish (Silurus meridionalis) provides insights into visual adaptation to the nocturnal and benthic lifestyles.</title>
        <authorList>
            <person name="Zhang Y."/>
            <person name="Wang D."/>
            <person name="Peng Z."/>
        </authorList>
    </citation>
    <scope>NUCLEOTIDE SEQUENCE</scope>
    <source>
        <strain evidence="5">SWU-2019-XX</strain>
        <tissue evidence="5">Muscle</tissue>
    </source>
</reference>
<dbReference type="InterPro" id="IPR006052">
    <property type="entry name" value="TNF_dom"/>
</dbReference>
<dbReference type="OrthoDB" id="9936525at2759"/>
<accession>A0A8T0A9U2</accession>
<organism evidence="5 6">
    <name type="scientific">Silurus meridionalis</name>
    <name type="common">Southern catfish</name>
    <name type="synonym">Silurus soldatovi meridionalis</name>
    <dbReference type="NCBI Taxonomy" id="175797"/>
    <lineage>
        <taxon>Eukaryota</taxon>
        <taxon>Metazoa</taxon>
        <taxon>Chordata</taxon>
        <taxon>Craniata</taxon>
        <taxon>Vertebrata</taxon>
        <taxon>Euteleostomi</taxon>
        <taxon>Actinopterygii</taxon>
        <taxon>Neopterygii</taxon>
        <taxon>Teleostei</taxon>
        <taxon>Ostariophysi</taxon>
        <taxon>Siluriformes</taxon>
        <taxon>Siluridae</taxon>
        <taxon>Silurus</taxon>
    </lineage>
</organism>
<proteinExistence type="inferred from homology"/>
<keyword evidence="3" id="KW-0812">Transmembrane</keyword>
<evidence type="ECO:0000313" key="6">
    <source>
        <dbReference type="Proteomes" id="UP000606274"/>
    </source>
</evidence>
<dbReference type="Gene3D" id="2.60.120.40">
    <property type="match status" value="1"/>
</dbReference>
<name>A0A8T0A9U2_SILME</name>
<evidence type="ECO:0000313" key="5">
    <source>
        <dbReference type="EMBL" id="KAF7688658.1"/>
    </source>
</evidence>
<keyword evidence="3" id="KW-1133">Transmembrane helix</keyword>
<dbReference type="SUPFAM" id="SSF49842">
    <property type="entry name" value="TNF-like"/>
    <property type="match status" value="1"/>
</dbReference>
<feature type="region of interest" description="Disordered" evidence="2">
    <location>
        <begin position="1"/>
        <end position="23"/>
    </location>
</feature>
<dbReference type="GO" id="GO:0006955">
    <property type="term" value="P:immune response"/>
    <property type="evidence" value="ECO:0007669"/>
    <property type="project" value="InterPro"/>
</dbReference>
<dbReference type="PROSITE" id="PS50049">
    <property type="entry name" value="THD_2"/>
    <property type="match status" value="1"/>
</dbReference>
<evidence type="ECO:0000256" key="3">
    <source>
        <dbReference type="SAM" id="Phobius"/>
    </source>
</evidence>
<evidence type="ECO:0000256" key="1">
    <source>
        <dbReference type="ARBA" id="ARBA00008670"/>
    </source>
</evidence>
<sequence length="235" mass="27211">MSGTQSSNLKLCEVQSPERDSGMRQRVNTMMQSRDMKRQETGSGCFSGFLIWMLWFQILLSVTEAANIQMQQIDGRDRKTGPSHYIRHFKSTVNLLTERGPGGKAVPLFENNTFIWMEPNESMFKLEDNGTSIVVPRKGIYFVNVKLNFYIPSVRNCSGLFILTNIKMYHSSYKEWINVIKNRDTMQCVDHWYQSVTLTKVAKFLKGTKLRVVINPDSYKFLIRDDSTYFSVTLL</sequence>
<protein>
    <recommendedName>
        <fullName evidence="4">THD domain-containing protein</fullName>
    </recommendedName>
</protein>
<dbReference type="GO" id="GO:0005164">
    <property type="term" value="F:tumor necrosis factor receptor binding"/>
    <property type="evidence" value="ECO:0007669"/>
    <property type="project" value="InterPro"/>
</dbReference>
<gene>
    <name evidence="5" type="ORF">HF521_013465</name>
</gene>
<evidence type="ECO:0000256" key="2">
    <source>
        <dbReference type="SAM" id="MobiDB-lite"/>
    </source>
</evidence>
<dbReference type="Proteomes" id="UP000606274">
    <property type="component" value="Unassembled WGS sequence"/>
</dbReference>
<dbReference type="GO" id="GO:0016020">
    <property type="term" value="C:membrane"/>
    <property type="evidence" value="ECO:0007669"/>
    <property type="project" value="InterPro"/>
</dbReference>
<dbReference type="EMBL" id="JABFDY010000025">
    <property type="protein sequence ID" value="KAF7688658.1"/>
    <property type="molecule type" value="Genomic_DNA"/>
</dbReference>
<feature type="domain" description="THD" evidence="4">
    <location>
        <begin position="85"/>
        <end position="235"/>
    </location>
</feature>
<feature type="transmembrane region" description="Helical" evidence="3">
    <location>
        <begin position="41"/>
        <end position="60"/>
    </location>
</feature>
<dbReference type="AlphaFoldDB" id="A0A8T0A9U2"/>
<comment type="caution">
    <text evidence="5">The sequence shown here is derived from an EMBL/GenBank/DDBJ whole genome shotgun (WGS) entry which is preliminary data.</text>
</comment>